<keyword evidence="1" id="KW-0472">Membrane</keyword>
<accession>A0A1F5MK03</accession>
<dbReference type="InterPro" id="IPR007813">
    <property type="entry name" value="PilN"/>
</dbReference>
<name>A0A1F5MK03_9BACT</name>
<evidence type="ECO:0000313" key="2">
    <source>
        <dbReference type="EMBL" id="OGE65685.1"/>
    </source>
</evidence>
<evidence type="ECO:0000256" key="1">
    <source>
        <dbReference type="SAM" id="Phobius"/>
    </source>
</evidence>
<organism evidence="2 3">
    <name type="scientific">Candidatus Daviesbacteria bacterium RIFCSPLOWO2_01_FULL_40_24</name>
    <dbReference type="NCBI Taxonomy" id="1797787"/>
    <lineage>
        <taxon>Bacteria</taxon>
        <taxon>Candidatus Daviesiibacteriota</taxon>
    </lineage>
</organism>
<protein>
    <submittedName>
        <fullName evidence="2">Uncharacterized protein</fullName>
    </submittedName>
</protein>
<gene>
    <name evidence="2" type="ORF">A3B49_03925</name>
</gene>
<keyword evidence="1" id="KW-1133">Transmembrane helix</keyword>
<feature type="transmembrane region" description="Helical" evidence="1">
    <location>
        <begin position="36"/>
        <end position="58"/>
    </location>
</feature>
<comment type="caution">
    <text evidence="2">The sequence shown here is derived from an EMBL/GenBank/DDBJ whole genome shotgun (WGS) entry which is preliminary data.</text>
</comment>
<proteinExistence type="predicted"/>
<sequence length="199" mass="22091">MTAPTQQSAPIKNLLKTNLLIRSSDRLKFHTRLIKWLLSSGRYIVIIVEMIVIGAFVYRYKLDADLVSLQEDIVQQSAYVQSLKRDEDLIRLTQFQLSSIKTARDADLDVATFLSTVATLTPKNIKLTTLSINNGGDIKTTPTFSLNGTTTSNDQLSLFLKTLQKDPQFANVTLSNLSFEGLTTFTITGELVKKGGKTS</sequence>
<evidence type="ECO:0000313" key="3">
    <source>
        <dbReference type="Proteomes" id="UP000178017"/>
    </source>
</evidence>
<dbReference type="Proteomes" id="UP000178017">
    <property type="component" value="Unassembled WGS sequence"/>
</dbReference>
<dbReference type="AlphaFoldDB" id="A0A1F5MK03"/>
<dbReference type="Pfam" id="PF05137">
    <property type="entry name" value="PilN"/>
    <property type="match status" value="1"/>
</dbReference>
<reference evidence="2 3" key="1">
    <citation type="journal article" date="2016" name="Nat. Commun.">
        <title>Thousands of microbial genomes shed light on interconnected biogeochemical processes in an aquifer system.</title>
        <authorList>
            <person name="Anantharaman K."/>
            <person name="Brown C.T."/>
            <person name="Hug L.A."/>
            <person name="Sharon I."/>
            <person name="Castelle C.J."/>
            <person name="Probst A.J."/>
            <person name="Thomas B.C."/>
            <person name="Singh A."/>
            <person name="Wilkins M.J."/>
            <person name="Karaoz U."/>
            <person name="Brodie E.L."/>
            <person name="Williams K.H."/>
            <person name="Hubbard S.S."/>
            <person name="Banfield J.F."/>
        </authorList>
    </citation>
    <scope>NUCLEOTIDE SEQUENCE [LARGE SCALE GENOMIC DNA]</scope>
</reference>
<dbReference type="EMBL" id="MFDO01000011">
    <property type="protein sequence ID" value="OGE65685.1"/>
    <property type="molecule type" value="Genomic_DNA"/>
</dbReference>
<keyword evidence="1" id="KW-0812">Transmembrane</keyword>